<dbReference type="PROSITE" id="PS50850">
    <property type="entry name" value="MFS"/>
    <property type="match status" value="1"/>
</dbReference>
<evidence type="ECO:0000256" key="2">
    <source>
        <dbReference type="ARBA" id="ARBA00022692"/>
    </source>
</evidence>
<reference evidence="8 9" key="1">
    <citation type="journal article" date="2012" name="Eukaryot. Cell">
        <title>Draft genome sequence of Wickerhamomyces ciferrii NRRL Y-1031 F-60-10.</title>
        <authorList>
            <person name="Schneider J."/>
            <person name="Andrea H."/>
            <person name="Blom J."/>
            <person name="Jaenicke S."/>
            <person name="Ruckert C."/>
            <person name="Schorsch C."/>
            <person name="Szczepanowski R."/>
            <person name="Farwick M."/>
            <person name="Goesmann A."/>
            <person name="Puhler A."/>
            <person name="Schaffer S."/>
            <person name="Tauch A."/>
            <person name="Kohler T."/>
            <person name="Brinkrolf K."/>
        </authorList>
    </citation>
    <scope>NUCLEOTIDE SEQUENCE [LARGE SCALE GENOMIC DNA]</scope>
    <source>
        <strain evidence="9">ATCC 14091 / BCRC 22168 / CBS 111 / JCM 3599 / NBRC 0793 / NRRL Y-1031 F-60-10</strain>
    </source>
</reference>
<evidence type="ECO:0000313" key="8">
    <source>
        <dbReference type="EMBL" id="CCH46360.1"/>
    </source>
</evidence>
<dbReference type="InterPro" id="IPR036259">
    <property type="entry name" value="MFS_trans_sf"/>
</dbReference>
<dbReference type="STRING" id="1206466.K0KM81"/>
<keyword evidence="4 6" id="KW-0472">Membrane</keyword>
<dbReference type="AlphaFoldDB" id="K0KM81"/>
<feature type="transmembrane region" description="Helical" evidence="6">
    <location>
        <begin position="344"/>
        <end position="361"/>
    </location>
</feature>
<dbReference type="GO" id="GO:0022857">
    <property type="term" value="F:transmembrane transporter activity"/>
    <property type="evidence" value="ECO:0007669"/>
    <property type="project" value="InterPro"/>
</dbReference>
<name>K0KM81_WICCF</name>
<dbReference type="Proteomes" id="UP000009328">
    <property type="component" value="Unassembled WGS sequence"/>
</dbReference>
<evidence type="ECO:0000256" key="5">
    <source>
        <dbReference type="SAM" id="MobiDB-lite"/>
    </source>
</evidence>
<feature type="transmembrane region" description="Helical" evidence="6">
    <location>
        <begin position="58"/>
        <end position="76"/>
    </location>
</feature>
<sequence>MITIDPRPECFKNWLHEASIVFLIMLAQLLNQAGTCQTLPMMNILEHSFNNVTANDKVWFMAACPLTAGAFILISGKFGDLYGLKKTLLVGISWGCIWTLLVGISSYSHSVIFFCICRAMQGIGLALILPNAIGIAGNLYPNGQRKAIVFSLIAAAAPTGATLGSVFGALTSQFGQWEWNFYSNAIVLFLMGIATYFVIPHIEPHHTSSKMDWWGAITGVSGLIMFNFAWNQAPAAGWDSPYIIVLLIAGLISLGAFFYVENSVAESPILPTEVMNSHLLLILLVIAFGWSSFSIWTFYYWAFLMNLNHYTPLLACATYGNFLFWGITACVVVSLLIRKVNPSYLLLAAMGAFFVGIAMLATTPVHQTYFNMLFAQMIVLSFGMDMSFPAASLVLSDTLPKKHQGMASSLVSTMINYSMSVGLGIAGTAEAKIKERTGDLLQSYRAAMYVGIGLASVAILLGIVLVISSHLWPHHIPEDKEYENSYNSELNTGKDTNEKQLSDNAV</sequence>
<proteinExistence type="predicted"/>
<dbReference type="PANTHER" id="PTHR42718:SF14">
    <property type="entry name" value="AMINOTRIAZOLE RESISTANCE PROTEIN"/>
    <property type="match status" value="1"/>
</dbReference>
<feature type="transmembrane region" description="Helical" evidence="6">
    <location>
        <begin position="88"/>
        <end position="105"/>
    </location>
</feature>
<feature type="transmembrane region" description="Helical" evidence="6">
    <location>
        <begin position="280"/>
        <end position="299"/>
    </location>
</feature>
<dbReference type="HOGENOM" id="CLU_000960_27_4_1"/>
<feature type="compositionally biased region" description="Basic and acidic residues" evidence="5">
    <location>
        <begin position="495"/>
        <end position="506"/>
    </location>
</feature>
<feature type="transmembrane region" description="Helical" evidence="6">
    <location>
        <begin position="181"/>
        <end position="199"/>
    </location>
</feature>
<gene>
    <name evidence="8" type="ORF">BN7_5953</name>
</gene>
<evidence type="ECO:0000256" key="4">
    <source>
        <dbReference type="ARBA" id="ARBA00023136"/>
    </source>
</evidence>
<comment type="caution">
    <text evidence="8">The sequence shown here is derived from an EMBL/GenBank/DDBJ whole genome shotgun (WGS) entry which is preliminary data.</text>
</comment>
<dbReference type="SUPFAM" id="SSF103473">
    <property type="entry name" value="MFS general substrate transporter"/>
    <property type="match status" value="2"/>
</dbReference>
<dbReference type="FunCoup" id="K0KM81">
    <property type="interactions" value="47"/>
</dbReference>
<feature type="transmembrane region" description="Helical" evidence="6">
    <location>
        <begin position="407"/>
        <end position="426"/>
    </location>
</feature>
<dbReference type="InterPro" id="IPR020846">
    <property type="entry name" value="MFS_dom"/>
</dbReference>
<dbReference type="Pfam" id="PF07690">
    <property type="entry name" value="MFS_1"/>
    <property type="match status" value="1"/>
</dbReference>
<dbReference type="Gene3D" id="1.20.1250.20">
    <property type="entry name" value="MFS general substrate transporter like domains"/>
    <property type="match status" value="2"/>
</dbReference>
<keyword evidence="9" id="KW-1185">Reference proteome</keyword>
<dbReference type="GO" id="GO:0016020">
    <property type="term" value="C:membrane"/>
    <property type="evidence" value="ECO:0007669"/>
    <property type="project" value="UniProtKB-SubCell"/>
</dbReference>
<dbReference type="EMBL" id="CAIF01000242">
    <property type="protein sequence ID" value="CCH46360.1"/>
    <property type="molecule type" value="Genomic_DNA"/>
</dbReference>
<dbReference type="PANTHER" id="PTHR42718">
    <property type="entry name" value="MAJOR FACILITATOR SUPERFAMILY MULTIDRUG TRANSPORTER MFSC"/>
    <property type="match status" value="1"/>
</dbReference>
<keyword evidence="2 6" id="KW-0812">Transmembrane</keyword>
<dbReference type="eggNOG" id="KOG0254">
    <property type="taxonomic scope" value="Eukaryota"/>
</dbReference>
<feature type="transmembrane region" description="Helical" evidence="6">
    <location>
        <begin position="111"/>
        <end position="135"/>
    </location>
</feature>
<feature type="transmembrane region" description="Helical" evidence="6">
    <location>
        <begin position="242"/>
        <end position="260"/>
    </location>
</feature>
<evidence type="ECO:0000256" key="3">
    <source>
        <dbReference type="ARBA" id="ARBA00022989"/>
    </source>
</evidence>
<feature type="transmembrane region" description="Helical" evidence="6">
    <location>
        <begin position="211"/>
        <end position="230"/>
    </location>
</feature>
<dbReference type="CDD" id="cd17476">
    <property type="entry name" value="MFS_Amf1_MDR_like"/>
    <property type="match status" value="1"/>
</dbReference>
<organism evidence="8 9">
    <name type="scientific">Wickerhamomyces ciferrii (strain ATCC 14091 / BCRC 22168 / CBS 111 / JCM 3599 / NBRC 0793 / NRRL Y-1031 F-60-10)</name>
    <name type="common">Yeast</name>
    <name type="synonym">Pichia ciferrii</name>
    <dbReference type="NCBI Taxonomy" id="1206466"/>
    <lineage>
        <taxon>Eukaryota</taxon>
        <taxon>Fungi</taxon>
        <taxon>Dikarya</taxon>
        <taxon>Ascomycota</taxon>
        <taxon>Saccharomycotina</taxon>
        <taxon>Saccharomycetes</taxon>
        <taxon>Phaffomycetales</taxon>
        <taxon>Wickerhamomycetaceae</taxon>
        <taxon>Wickerhamomyces</taxon>
    </lineage>
</organism>
<evidence type="ECO:0000256" key="6">
    <source>
        <dbReference type="SAM" id="Phobius"/>
    </source>
</evidence>
<feature type="region of interest" description="Disordered" evidence="5">
    <location>
        <begin position="485"/>
        <end position="506"/>
    </location>
</feature>
<evidence type="ECO:0000259" key="7">
    <source>
        <dbReference type="PROSITE" id="PS50850"/>
    </source>
</evidence>
<feature type="transmembrane region" description="Helical" evidence="6">
    <location>
        <begin position="319"/>
        <end position="337"/>
    </location>
</feature>
<protein>
    <submittedName>
        <fullName evidence="8">Membrane protein</fullName>
    </submittedName>
</protein>
<accession>K0KM81</accession>
<feature type="transmembrane region" description="Helical" evidence="6">
    <location>
        <begin position="446"/>
        <end position="467"/>
    </location>
</feature>
<feature type="transmembrane region" description="Helical" evidence="6">
    <location>
        <begin position="147"/>
        <end position="169"/>
    </location>
</feature>
<feature type="domain" description="Major facilitator superfamily (MFS) profile" evidence="7">
    <location>
        <begin position="20"/>
        <end position="470"/>
    </location>
</feature>
<keyword evidence="3 6" id="KW-1133">Transmembrane helix</keyword>
<dbReference type="InterPro" id="IPR011701">
    <property type="entry name" value="MFS"/>
</dbReference>
<feature type="compositionally biased region" description="Polar residues" evidence="5">
    <location>
        <begin position="485"/>
        <end position="494"/>
    </location>
</feature>
<comment type="subcellular location">
    <subcellularLocation>
        <location evidence="1">Membrane</location>
        <topology evidence="1">Multi-pass membrane protein</topology>
    </subcellularLocation>
</comment>
<dbReference type="InParanoid" id="K0KM81"/>
<evidence type="ECO:0000256" key="1">
    <source>
        <dbReference type="ARBA" id="ARBA00004141"/>
    </source>
</evidence>
<feature type="transmembrane region" description="Helical" evidence="6">
    <location>
        <begin position="373"/>
        <end position="395"/>
    </location>
</feature>
<evidence type="ECO:0000313" key="9">
    <source>
        <dbReference type="Proteomes" id="UP000009328"/>
    </source>
</evidence>